<dbReference type="Proteomes" id="UP001166286">
    <property type="component" value="Unassembled WGS sequence"/>
</dbReference>
<feature type="signal peptide" evidence="1">
    <location>
        <begin position="1"/>
        <end position="21"/>
    </location>
</feature>
<protein>
    <recommendedName>
        <fullName evidence="4">Fungal N-terminal domain-containing protein</fullName>
    </recommendedName>
</protein>
<feature type="chain" id="PRO_5041282901" description="Fungal N-terminal domain-containing protein" evidence="1">
    <location>
        <begin position="22"/>
        <end position="348"/>
    </location>
</feature>
<keyword evidence="1" id="KW-0732">Signal</keyword>
<gene>
    <name evidence="2" type="ORF">JMJ35_003283</name>
</gene>
<evidence type="ECO:0000313" key="3">
    <source>
        <dbReference type="Proteomes" id="UP001166286"/>
    </source>
</evidence>
<keyword evidence="3" id="KW-1185">Reference proteome</keyword>
<proteinExistence type="predicted"/>
<evidence type="ECO:0000256" key="1">
    <source>
        <dbReference type="SAM" id="SignalP"/>
    </source>
</evidence>
<reference evidence="2" key="1">
    <citation type="submission" date="2023-03" db="EMBL/GenBank/DDBJ databases">
        <title>Complete genome of Cladonia borealis.</title>
        <authorList>
            <person name="Park H."/>
        </authorList>
    </citation>
    <scope>NUCLEOTIDE SEQUENCE</scope>
    <source>
        <strain evidence="2">ANT050790</strain>
    </source>
</reference>
<comment type="caution">
    <text evidence="2">The sequence shown here is derived from an EMBL/GenBank/DDBJ whole genome shotgun (WGS) entry which is preliminary data.</text>
</comment>
<dbReference type="AlphaFoldDB" id="A0AA39R5X8"/>
<sequence>MPSPLSIVIRVAAILASCVQSLQVYSDVTVHFDALSVSEISTQTEFDSVATLLQRIVQVLLSRPRLAAQWASSENLAGKALHSTMEDCELIFSVLTDELYGLTNKSLEMCQPWSTKAQFVQLWNASSAKIALQHMSALIAALDLLHSLLIIEGKAEMMDILTDERSRETFVKLACSARQLRAKRDGVLVRPESNPLPLATAVPTNVSFDLDSYFVDSEPYRRAWMLAKSKSSSNDDTQPNYRRHEPTDLARTIAPFQAVRQQRNQLSFRGSEVREVSKMDPRISVHDHGAARVIEWLSRSDSPPPPYTQTPNKIQRNIASPTTDLQAPDMFSLLDHPQIAQAVLNATD</sequence>
<accession>A0AA39R5X8</accession>
<dbReference type="EMBL" id="JAFEKC020000005">
    <property type="protein sequence ID" value="KAK0514666.1"/>
    <property type="molecule type" value="Genomic_DNA"/>
</dbReference>
<evidence type="ECO:0000313" key="2">
    <source>
        <dbReference type="EMBL" id="KAK0514666.1"/>
    </source>
</evidence>
<name>A0AA39R5X8_9LECA</name>
<organism evidence="2 3">
    <name type="scientific">Cladonia borealis</name>
    <dbReference type="NCBI Taxonomy" id="184061"/>
    <lineage>
        <taxon>Eukaryota</taxon>
        <taxon>Fungi</taxon>
        <taxon>Dikarya</taxon>
        <taxon>Ascomycota</taxon>
        <taxon>Pezizomycotina</taxon>
        <taxon>Lecanoromycetes</taxon>
        <taxon>OSLEUM clade</taxon>
        <taxon>Lecanoromycetidae</taxon>
        <taxon>Lecanorales</taxon>
        <taxon>Lecanorineae</taxon>
        <taxon>Cladoniaceae</taxon>
        <taxon>Cladonia</taxon>
    </lineage>
</organism>
<evidence type="ECO:0008006" key="4">
    <source>
        <dbReference type="Google" id="ProtNLM"/>
    </source>
</evidence>